<dbReference type="NCBIfam" id="NF001913">
    <property type="entry name" value="PRK00696.1"/>
    <property type="match status" value="1"/>
</dbReference>
<feature type="binding site" evidence="7">
    <location>
        <position position="205"/>
    </location>
    <ligand>
        <name>Mg(2+)</name>
        <dbReference type="ChEBI" id="CHEBI:18420"/>
    </ligand>
</feature>
<keyword evidence="4 7" id="KW-0479">Metal-binding</keyword>
<reference evidence="11" key="1">
    <citation type="submission" date="2017-06" db="EMBL/GenBank/DDBJ databases">
        <authorList>
            <person name="Varghese N."/>
            <person name="Submissions S."/>
        </authorList>
    </citation>
    <scope>NUCLEOTIDE SEQUENCE [LARGE SCALE GENOMIC DNA]</scope>
    <source>
        <strain evidence="11">JAD2</strain>
    </source>
</reference>
<dbReference type="InterPro" id="IPR016102">
    <property type="entry name" value="Succinyl-CoA_synth-like"/>
</dbReference>
<dbReference type="GO" id="GO:0005829">
    <property type="term" value="C:cytosol"/>
    <property type="evidence" value="ECO:0007669"/>
    <property type="project" value="TreeGrafter"/>
</dbReference>
<evidence type="ECO:0000256" key="4">
    <source>
        <dbReference type="ARBA" id="ARBA00022723"/>
    </source>
</evidence>
<dbReference type="PROSITE" id="PS01217">
    <property type="entry name" value="SUCCINYL_COA_LIG_3"/>
    <property type="match status" value="1"/>
</dbReference>
<feature type="binding site" evidence="7">
    <location>
        <position position="94"/>
    </location>
    <ligand>
        <name>ATP</name>
        <dbReference type="ChEBI" id="CHEBI:30616"/>
    </ligand>
</feature>
<dbReference type="FunCoup" id="A0A212PZP1">
    <property type="interactions" value="415"/>
</dbReference>
<dbReference type="GO" id="GO:0042709">
    <property type="term" value="C:succinate-CoA ligase complex"/>
    <property type="evidence" value="ECO:0007669"/>
    <property type="project" value="TreeGrafter"/>
</dbReference>
<evidence type="ECO:0000313" key="11">
    <source>
        <dbReference type="Proteomes" id="UP000197025"/>
    </source>
</evidence>
<dbReference type="Gene3D" id="3.30.1490.20">
    <property type="entry name" value="ATP-grasp fold, A domain"/>
    <property type="match status" value="1"/>
</dbReference>
<comment type="subunit">
    <text evidence="7">Heterotetramer of two alpha and two beta subunits.</text>
</comment>
<feature type="binding site" evidence="7">
    <location>
        <begin position="52"/>
        <end position="54"/>
    </location>
    <ligand>
        <name>ATP</name>
        <dbReference type="ChEBI" id="CHEBI:30616"/>
    </ligand>
</feature>
<dbReference type="PIRSF" id="PIRSF001554">
    <property type="entry name" value="SucCS_beta"/>
    <property type="match status" value="1"/>
</dbReference>
<evidence type="ECO:0000256" key="2">
    <source>
        <dbReference type="ARBA" id="ARBA00022532"/>
    </source>
</evidence>
<keyword evidence="2 7" id="KW-0816">Tricarboxylic acid cycle</keyword>
<dbReference type="FunFam" id="3.30.1490.20:FF:000014">
    <property type="entry name" value="Succinate--CoA ligase [ADP-forming] subunit beta"/>
    <property type="match status" value="1"/>
</dbReference>
<dbReference type="GO" id="GO:0000287">
    <property type="term" value="F:magnesium ion binding"/>
    <property type="evidence" value="ECO:0007669"/>
    <property type="project" value="UniProtKB-UniRule"/>
</dbReference>
<dbReference type="Pfam" id="PF00549">
    <property type="entry name" value="Ligase_CoA"/>
    <property type="match status" value="1"/>
</dbReference>
<comment type="similarity">
    <text evidence="1 7">Belongs to the succinate/malate CoA ligase beta subunit family.</text>
</comment>
<dbReference type="EMBL" id="FYEK01000003">
    <property type="protein sequence ID" value="SNB52532.1"/>
    <property type="molecule type" value="Genomic_DNA"/>
</dbReference>
<dbReference type="Pfam" id="PF08442">
    <property type="entry name" value="ATP-grasp_2"/>
    <property type="match status" value="1"/>
</dbReference>
<dbReference type="Proteomes" id="UP000197025">
    <property type="component" value="Unassembled WGS sequence"/>
</dbReference>
<organism evidence="10 11">
    <name type="scientific">Thermoflexus hugenholtzii JAD2</name>
    <dbReference type="NCBI Taxonomy" id="877466"/>
    <lineage>
        <taxon>Bacteria</taxon>
        <taxon>Bacillati</taxon>
        <taxon>Chloroflexota</taxon>
        <taxon>Thermoflexia</taxon>
        <taxon>Thermoflexales</taxon>
        <taxon>Thermoflexaceae</taxon>
        <taxon>Thermoflexus</taxon>
    </lineage>
</organism>
<dbReference type="GO" id="GO:0006099">
    <property type="term" value="P:tricarboxylic acid cycle"/>
    <property type="evidence" value="ECO:0007669"/>
    <property type="project" value="UniProtKB-UniRule"/>
</dbReference>
<keyword evidence="7 8" id="KW-0067">ATP-binding</keyword>
<dbReference type="GO" id="GO:0006104">
    <property type="term" value="P:succinyl-CoA metabolic process"/>
    <property type="evidence" value="ECO:0007669"/>
    <property type="project" value="TreeGrafter"/>
</dbReference>
<keyword evidence="5 7" id="KW-0547">Nucleotide-binding</keyword>
<evidence type="ECO:0000256" key="3">
    <source>
        <dbReference type="ARBA" id="ARBA00022598"/>
    </source>
</evidence>
<comment type="catalytic activity">
    <reaction evidence="7">
        <text>succinate + ATP + CoA = succinyl-CoA + ADP + phosphate</text>
        <dbReference type="Rhea" id="RHEA:17661"/>
        <dbReference type="ChEBI" id="CHEBI:30031"/>
        <dbReference type="ChEBI" id="CHEBI:30616"/>
        <dbReference type="ChEBI" id="CHEBI:43474"/>
        <dbReference type="ChEBI" id="CHEBI:57287"/>
        <dbReference type="ChEBI" id="CHEBI:57292"/>
        <dbReference type="ChEBI" id="CHEBI:456216"/>
        <dbReference type="EC" id="6.2.1.5"/>
    </reaction>
</comment>
<feature type="binding site" evidence="7">
    <location>
        <position position="99"/>
    </location>
    <ligand>
        <name>ATP</name>
        <dbReference type="ChEBI" id="CHEBI:30616"/>
    </ligand>
</feature>
<feature type="domain" description="ATP-grasp" evidence="9">
    <location>
        <begin position="9"/>
        <end position="223"/>
    </location>
</feature>
<evidence type="ECO:0000259" key="9">
    <source>
        <dbReference type="PROSITE" id="PS50975"/>
    </source>
</evidence>
<feature type="binding site" evidence="7">
    <location>
        <position position="45"/>
    </location>
    <ligand>
        <name>ATP</name>
        <dbReference type="ChEBI" id="CHEBI:30616"/>
    </ligand>
</feature>
<evidence type="ECO:0000313" key="10">
    <source>
        <dbReference type="EMBL" id="SNB52532.1"/>
    </source>
</evidence>
<dbReference type="PROSITE" id="PS50975">
    <property type="entry name" value="ATP_GRASP"/>
    <property type="match status" value="1"/>
</dbReference>
<dbReference type="InterPro" id="IPR011761">
    <property type="entry name" value="ATP-grasp"/>
</dbReference>
<dbReference type="SMART" id="SM01209">
    <property type="entry name" value="GARS_A"/>
    <property type="match status" value="1"/>
</dbReference>
<evidence type="ECO:0000256" key="6">
    <source>
        <dbReference type="ARBA" id="ARBA00022842"/>
    </source>
</evidence>
<dbReference type="OrthoDB" id="9802602at2"/>
<dbReference type="Gene3D" id="3.30.470.20">
    <property type="entry name" value="ATP-grasp fold, B domain"/>
    <property type="match status" value="1"/>
</dbReference>
<comment type="function">
    <text evidence="7">Succinyl-CoA synthetase functions in the citric acid cycle (TCA), coupling the hydrolysis of succinyl-CoA to the synthesis of either ATP or GTP and thus represents the only step of substrate-level phosphorylation in the TCA. The beta subunit provides nucleotide specificity of the enzyme and binds the substrate succinate, while the binding sites for coenzyme A and phosphate are found in the alpha subunit.</text>
</comment>
<dbReference type="SUPFAM" id="SSF52210">
    <property type="entry name" value="Succinyl-CoA synthetase domains"/>
    <property type="match status" value="1"/>
</dbReference>
<keyword evidence="11" id="KW-1185">Reference proteome</keyword>
<dbReference type="HAMAP" id="MF_00558">
    <property type="entry name" value="Succ_CoA_beta"/>
    <property type="match status" value="1"/>
</dbReference>
<dbReference type="GO" id="GO:0005524">
    <property type="term" value="F:ATP binding"/>
    <property type="evidence" value="ECO:0007669"/>
    <property type="project" value="UniProtKB-UniRule"/>
</dbReference>
<dbReference type="FunFam" id="3.40.50.261:FF:000001">
    <property type="entry name" value="Succinate--CoA ligase [ADP-forming] subunit beta"/>
    <property type="match status" value="1"/>
</dbReference>
<comment type="catalytic activity">
    <reaction evidence="7">
        <text>GTP + succinate + CoA = succinyl-CoA + GDP + phosphate</text>
        <dbReference type="Rhea" id="RHEA:22120"/>
        <dbReference type="ChEBI" id="CHEBI:30031"/>
        <dbReference type="ChEBI" id="CHEBI:37565"/>
        <dbReference type="ChEBI" id="CHEBI:43474"/>
        <dbReference type="ChEBI" id="CHEBI:57287"/>
        <dbReference type="ChEBI" id="CHEBI:57292"/>
        <dbReference type="ChEBI" id="CHEBI:58189"/>
    </reaction>
</comment>
<proteinExistence type="inferred from homology"/>
<dbReference type="InterPro" id="IPR017866">
    <property type="entry name" value="Succ-CoA_synthase_bsu_CS"/>
</dbReference>
<dbReference type="PANTHER" id="PTHR11815">
    <property type="entry name" value="SUCCINYL-COA SYNTHETASE BETA CHAIN"/>
    <property type="match status" value="1"/>
</dbReference>
<dbReference type="InParanoid" id="A0A212PZP1"/>
<protein>
    <recommendedName>
        <fullName evidence="7">Succinate--CoA ligase [ADP-forming] subunit beta</fullName>
        <ecNumber evidence="7">6.2.1.5</ecNumber>
    </recommendedName>
    <alternativeName>
        <fullName evidence="7">Succinyl-CoA synthetase subunit beta</fullName>
        <shortName evidence="7">SCS-beta</shortName>
    </alternativeName>
</protein>
<evidence type="ECO:0000256" key="7">
    <source>
        <dbReference type="HAMAP-Rule" id="MF_00558"/>
    </source>
</evidence>
<dbReference type="Gene3D" id="3.40.50.261">
    <property type="entry name" value="Succinyl-CoA synthetase domains"/>
    <property type="match status" value="1"/>
</dbReference>
<keyword evidence="6 7" id="KW-0460">Magnesium</keyword>
<keyword evidence="3 7" id="KW-0436">Ligase</keyword>
<dbReference type="InterPro" id="IPR013815">
    <property type="entry name" value="ATP_grasp_subdomain_1"/>
</dbReference>
<dbReference type="UniPathway" id="UPA00223">
    <property type="reaction ID" value="UER00999"/>
</dbReference>
<feature type="binding site" evidence="7">
    <location>
        <position position="256"/>
    </location>
    <ligand>
        <name>substrate</name>
        <note>ligand shared with subunit alpha</note>
    </ligand>
</feature>
<dbReference type="FunFam" id="3.30.470.20:FF:000002">
    <property type="entry name" value="Succinate--CoA ligase [ADP-forming] subunit beta"/>
    <property type="match status" value="1"/>
</dbReference>
<feature type="binding site" evidence="7">
    <location>
        <position position="191"/>
    </location>
    <ligand>
        <name>Mg(2+)</name>
        <dbReference type="ChEBI" id="CHEBI:18420"/>
    </ligand>
</feature>
<dbReference type="InterPro" id="IPR005809">
    <property type="entry name" value="Succ_CoA_ligase-like_bsu"/>
</dbReference>
<dbReference type="GO" id="GO:0004775">
    <property type="term" value="F:succinate-CoA ligase (ADP-forming) activity"/>
    <property type="evidence" value="ECO:0007669"/>
    <property type="project" value="UniProtKB-UniRule"/>
</dbReference>
<dbReference type="AlphaFoldDB" id="A0A212PZP1"/>
<dbReference type="GO" id="GO:0004776">
    <property type="term" value="F:succinate-CoA ligase (GDP-forming) activity"/>
    <property type="evidence" value="ECO:0007669"/>
    <property type="project" value="RHEA"/>
</dbReference>
<dbReference type="PANTHER" id="PTHR11815:SF10">
    <property type="entry name" value="SUCCINATE--COA LIGASE [GDP-FORMING] SUBUNIT BETA, MITOCHONDRIAL"/>
    <property type="match status" value="1"/>
</dbReference>
<sequence>MKLHEFQSKQLFARYGIPIPRGKVATSPEEARAIAKELGKPVVVKAQVLVGGRGKAGGIRLARTPEEAEQIAEQILSMTLKGLPVRRVLVDEAAEIQAELYLGLTIDRARRRVVAMASSAGGVDIEEVARTTPEKIVRVIIEPELGLREYQARTLAAGIGLDRSLWASFTQIALGLYRCFEENDATLAEINPLAVVPGPALLALDGKVIIDDNALFRHPDLAAMRDEDEETPTEREARKYGISYVQLDGNIGCMVNGAGLAMATMDIIQLYGGRPANFLDIGGGASAERVAAAMRLILSDPNVKAVLINIFGGITRCDEVARGMLAAFEMVRPRVPVVVRLVGTNEAEGRAILQQAQGVALYTATTLVEAAQQAVRLAGDGHGSSAISGPEQRQ</sequence>
<comment type="cofactor">
    <cofactor evidence="7">
        <name>Mg(2+)</name>
        <dbReference type="ChEBI" id="CHEBI:18420"/>
    </cofactor>
    <text evidence="7">Binds 1 Mg(2+) ion per subunit.</text>
</comment>
<gene>
    <name evidence="7" type="primary">sucC</name>
    <name evidence="10" type="ORF">SAMN02746019_00023350</name>
</gene>
<accession>A0A212PZP1</accession>
<dbReference type="InterPro" id="IPR005811">
    <property type="entry name" value="SUCC_ACL_C"/>
</dbReference>
<dbReference type="InterPro" id="IPR013650">
    <property type="entry name" value="ATP-grasp_succ-CoA_synth-type"/>
</dbReference>
<dbReference type="EC" id="6.2.1.5" evidence="7"/>
<dbReference type="RefSeq" id="WP_088570103.1">
    <property type="nucleotide sequence ID" value="NZ_FYEK01000003.1"/>
</dbReference>
<comment type="pathway">
    <text evidence="7">Carbohydrate metabolism; tricarboxylic acid cycle; succinate from succinyl-CoA (ligase route): step 1/1.</text>
</comment>
<evidence type="ECO:0000256" key="8">
    <source>
        <dbReference type="PROSITE-ProRule" id="PRU00409"/>
    </source>
</evidence>
<feature type="binding site" evidence="7">
    <location>
        <begin position="313"/>
        <end position="315"/>
    </location>
    <ligand>
        <name>substrate</name>
        <note>ligand shared with subunit alpha</note>
    </ligand>
</feature>
<dbReference type="SUPFAM" id="SSF56059">
    <property type="entry name" value="Glutathione synthetase ATP-binding domain-like"/>
    <property type="match status" value="1"/>
</dbReference>
<comment type="caution">
    <text evidence="7">Lacks conserved residue(s) required for the propagation of feature annotation.</text>
</comment>
<dbReference type="NCBIfam" id="TIGR01016">
    <property type="entry name" value="sucCoAbeta"/>
    <property type="match status" value="1"/>
</dbReference>
<evidence type="ECO:0000256" key="1">
    <source>
        <dbReference type="ARBA" id="ARBA00009182"/>
    </source>
</evidence>
<name>A0A212PZP1_9CHLR</name>
<evidence type="ECO:0000256" key="5">
    <source>
        <dbReference type="ARBA" id="ARBA00022741"/>
    </source>
</evidence>